<proteinExistence type="predicted"/>
<sequence length="62" mass="7205">MFELQKTGRFLLQAITYISWIYKRESKRHDRRPPSLGPVTPPTMIELPGIATRAFFHADNGF</sequence>
<keyword evidence="2" id="KW-1185">Reference proteome</keyword>
<gene>
    <name evidence="1" type="ORF">Ocin01_18921</name>
</gene>
<accession>A0A1D2M4C3</accession>
<name>A0A1D2M4C3_ORCCI</name>
<comment type="caution">
    <text evidence="1">The sequence shown here is derived from an EMBL/GenBank/DDBJ whole genome shotgun (WGS) entry which is preliminary data.</text>
</comment>
<protein>
    <submittedName>
        <fullName evidence="1">Uncharacterized protein</fullName>
    </submittedName>
</protein>
<dbReference type="EMBL" id="LJIJ01004725">
    <property type="protein sequence ID" value="ODM87761.1"/>
    <property type="molecule type" value="Genomic_DNA"/>
</dbReference>
<organism evidence="1 2">
    <name type="scientific">Orchesella cincta</name>
    <name type="common">Springtail</name>
    <name type="synonym">Podura cincta</name>
    <dbReference type="NCBI Taxonomy" id="48709"/>
    <lineage>
        <taxon>Eukaryota</taxon>
        <taxon>Metazoa</taxon>
        <taxon>Ecdysozoa</taxon>
        <taxon>Arthropoda</taxon>
        <taxon>Hexapoda</taxon>
        <taxon>Collembola</taxon>
        <taxon>Entomobryomorpha</taxon>
        <taxon>Entomobryoidea</taxon>
        <taxon>Orchesellidae</taxon>
        <taxon>Orchesellinae</taxon>
        <taxon>Orchesella</taxon>
    </lineage>
</organism>
<dbReference type="AlphaFoldDB" id="A0A1D2M4C3"/>
<evidence type="ECO:0000313" key="1">
    <source>
        <dbReference type="EMBL" id="ODM87761.1"/>
    </source>
</evidence>
<evidence type="ECO:0000313" key="2">
    <source>
        <dbReference type="Proteomes" id="UP000094527"/>
    </source>
</evidence>
<dbReference type="Proteomes" id="UP000094527">
    <property type="component" value="Unassembled WGS sequence"/>
</dbReference>
<reference evidence="1 2" key="1">
    <citation type="journal article" date="2016" name="Genome Biol. Evol.">
        <title>Gene Family Evolution Reflects Adaptation to Soil Environmental Stressors in the Genome of the Collembolan Orchesella cincta.</title>
        <authorList>
            <person name="Faddeeva-Vakhrusheva A."/>
            <person name="Derks M.F."/>
            <person name="Anvar S.Y."/>
            <person name="Agamennone V."/>
            <person name="Suring W."/>
            <person name="Smit S."/>
            <person name="van Straalen N.M."/>
            <person name="Roelofs D."/>
        </authorList>
    </citation>
    <scope>NUCLEOTIDE SEQUENCE [LARGE SCALE GENOMIC DNA]</scope>
    <source>
        <tissue evidence="1">Mixed pool</tissue>
    </source>
</reference>